<dbReference type="GO" id="GO:0032259">
    <property type="term" value="P:methylation"/>
    <property type="evidence" value="ECO:0007669"/>
    <property type="project" value="UniProtKB-KW"/>
</dbReference>
<dbReference type="InterPro" id="IPR006764">
    <property type="entry name" value="SAM_dep_MeTrfase_SAV2177_type"/>
</dbReference>
<dbReference type="AlphaFoldDB" id="A0A4R4TI24"/>
<keyword evidence="2" id="KW-1185">Reference proteome</keyword>
<dbReference type="RefSeq" id="WP_132818536.1">
    <property type="nucleotide sequence ID" value="NZ_SMKI01000138.1"/>
</dbReference>
<dbReference type="SUPFAM" id="SSF53335">
    <property type="entry name" value="S-adenosyl-L-methionine-dependent methyltransferases"/>
    <property type="match status" value="1"/>
</dbReference>
<dbReference type="EMBL" id="SMKI01000138">
    <property type="protein sequence ID" value="TDC74643.1"/>
    <property type="molecule type" value="Genomic_DNA"/>
</dbReference>
<dbReference type="Proteomes" id="UP000295345">
    <property type="component" value="Unassembled WGS sequence"/>
</dbReference>
<keyword evidence="1" id="KW-0808">Transferase</keyword>
<sequence>MSDQQDRRQPAAVGDDVPASHRFWDALAGGTDHRPADLRAAAEVERLFPELVAGARATRPFQARVVRHLVEAGVRQFIDLGTGLPSAGNTHRLAQDLAPDARIVSVDIDPRLIRHVSALMPSSSEGAADYVAADIRDVDAVLDRAAATLDLARPVAVLAMSMLGHLPPGTAPGVVRRYTAALAPGSHLAVCDSWAGAPGVTEASDAYNATGAMPYHLFASLDELADTAAGLTILDPGVVPVDHWRPDTPAPAPGPGVGQFGLLAVKD</sequence>
<dbReference type="Gene3D" id="3.40.50.150">
    <property type="entry name" value="Vaccinia Virus protein VP39"/>
    <property type="match status" value="1"/>
</dbReference>
<gene>
    <name evidence="1" type="ORF">E1283_15025</name>
</gene>
<dbReference type="InterPro" id="IPR029063">
    <property type="entry name" value="SAM-dependent_MTases_sf"/>
</dbReference>
<keyword evidence="1" id="KW-0489">Methyltransferase</keyword>
<dbReference type="Pfam" id="PF04672">
    <property type="entry name" value="Methyltransf_19"/>
    <property type="match status" value="1"/>
</dbReference>
<comment type="caution">
    <text evidence="1">The sequence shown here is derived from an EMBL/GenBank/DDBJ whole genome shotgun (WGS) entry which is preliminary data.</text>
</comment>
<proteinExistence type="predicted"/>
<evidence type="ECO:0000313" key="2">
    <source>
        <dbReference type="Proteomes" id="UP000295345"/>
    </source>
</evidence>
<dbReference type="GO" id="GO:0008168">
    <property type="term" value="F:methyltransferase activity"/>
    <property type="evidence" value="ECO:0007669"/>
    <property type="project" value="UniProtKB-KW"/>
</dbReference>
<protein>
    <submittedName>
        <fullName evidence="1">SAM-dependent methyltransferase</fullName>
    </submittedName>
</protein>
<accession>A0A4R4TI24</accession>
<reference evidence="1 2" key="1">
    <citation type="submission" date="2019-03" db="EMBL/GenBank/DDBJ databases">
        <title>Draft genome sequences of novel Actinobacteria.</title>
        <authorList>
            <person name="Sahin N."/>
            <person name="Ay H."/>
            <person name="Saygin H."/>
        </authorList>
    </citation>
    <scope>NUCLEOTIDE SEQUENCE [LARGE SCALE GENOMIC DNA]</scope>
    <source>
        <strain evidence="1 2">DSM 41900</strain>
    </source>
</reference>
<organism evidence="1 2">
    <name type="scientific">Streptomyces hainanensis</name>
    <dbReference type="NCBI Taxonomy" id="402648"/>
    <lineage>
        <taxon>Bacteria</taxon>
        <taxon>Bacillati</taxon>
        <taxon>Actinomycetota</taxon>
        <taxon>Actinomycetes</taxon>
        <taxon>Kitasatosporales</taxon>
        <taxon>Streptomycetaceae</taxon>
        <taxon>Streptomyces</taxon>
    </lineage>
</organism>
<dbReference type="PIRSF" id="PIRSF017393">
    <property type="entry name" value="MTase_SAV2177"/>
    <property type="match status" value="1"/>
</dbReference>
<name>A0A4R4TI24_9ACTN</name>
<evidence type="ECO:0000313" key="1">
    <source>
        <dbReference type="EMBL" id="TDC74643.1"/>
    </source>
</evidence>
<dbReference type="OrthoDB" id="4134439at2"/>